<reference evidence="2 3" key="1">
    <citation type="journal article" date="2014" name="Mol. Plant">
        <title>Chromosome Scale Genome Assembly and Transcriptome Profiling of Nannochloropsis gaditana in Nitrogen Depletion.</title>
        <authorList>
            <person name="Corteggiani Carpinelli E."/>
            <person name="Telatin A."/>
            <person name="Vitulo N."/>
            <person name="Forcato C."/>
            <person name="D'Angelo M."/>
            <person name="Schiavon R."/>
            <person name="Vezzi A."/>
            <person name="Giacometti G.M."/>
            <person name="Morosinotto T."/>
            <person name="Valle G."/>
        </authorList>
    </citation>
    <scope>NUCLEOTIDE SEQUENCE [LARGE SCALE GENOMIC DNA]</scope>
    <source>
        <strain evidence="2 3">B-31</strain>
    </source>
</reference>
<sequence>MLSMFASTCSSPVAHPTHRSSVHLLLKLEHLFVQIEEHMNPSLIGRAFVIVDTLEAKEQQESEDDSLTPLDYSAEAFNSGIRQNMTLGFIMRHFPDVALVLAASWRSRSTSMLQEYQNVANKGPVQLLRRVVEGDGLTLVEDFGDGQFGEYSVALPTSEHDCTRPSYLGEIEQAKELGGFLRAELKRLLGYRLTFGVGRTLEEARRTAKGLLVFRGDGSMPSPPLRRHHENSFSGQDHDARPTSHGFFFEDGDESGTFSQNYESSNRQEIRVDEEEIVLGASMNRAWSMRSSKCRTSPSDVENAQQASHSGQAQKVSTNRVAPFCSQDTKLRVTDDKMKTQQCVEAFKCRQSTAISGHRLRLHGHGTVVMSWILDTFTDASELASFLCSVEAPSIQFTS</sequence>
<protein>
    <submittedName>
        <fullName evidence="2">Uncharacterized protein</fullName>
    </submittedName>
</protein>
<proteinExistence type="predicted"/>
<feature type="region of interest" description="Disordered" evidence="1">
    <location>
        <begin position="214"/>
        <end position="240"/>
    </location>
</feature>
<keyword evidence="3" id="KW-1185">Reference proteome</keyword>
<dbReference type="AlphaFoldDB" id="W7U3E9"/>
<organism evidence="2 3">
    <name type="scientific">Nannochloropsis gaditana</name>
    <dbReference type="NCBI Taxonomy" id="72520"/>
    <lineage>
        <taxon>Eukaryota</taxon>
        <taxon>Sar</taxon>
        <taxon>Stramenopiles</taxon>
        <taxon>Ochrophyta</taxon>
        <taxon>Eustigmatophyceae</taxon>
        <taxon>Eustigmatales</taxon>
        <taxon>Monodopsidaceae</taxon>
        <taxon>Nannochloropsis</taxon>
    </lineage>
</organism>
<evidence type="ECO:0000256" key="1">
    <source>
        <dbReference type="SAM" id="MobiDB-lite"/>
    </source>
</evidence>
<dbReference type="EMBL" id="AZIL01000038">
    <property type="protein sequence ID" value="EWM30313.1"/>
    <property type="molecule type" value="Genomic_DNA"/>
</dbReference>
<evidence type="ECO:0000313" key="2">
    <source>
        <dbReference type="EMBL" id="EWM30313.1"/>
    </source>
</evidence>
<dbReference type="Proteomes" id="UP000019335">
    <property type="component" value="Chromosome 1"/>
</dbReference>
<comment type="caution">
    <text evidence="2">The sequence shown here is derived from an EMBL/GenBank/DDBJ whole genome shotgun (WGS) entry which is preliminary data.</text>
</comment>
<accession>W7U3E9</accession>
<gene>
    <name evidence="2" type="ORF">Naga_100003g121</name>
</gene>
<name>W7U3E9_9STRA</name>
<feature type="region of interest" description="Disordered" evidence="1">
    <location>
        <begin position="289"/>
        <end position="316"/>
    </location>
</feature>
<evidence type="ECO:0000313" key="3">
    <source>
        <dbReference type="Proteomes" id="UP000019335"/>
    </source>
</evidence>